<sequence>MSTQQLFIPDWIKTGFQNRQGTYTGKFAYVIYFDGKGTLRKETSWQS</sequence>
<organism evidence="1 2">
    <name type="scientific">Gemmata massiliana</name>
    <dbReference type="NCBI Taxonomy" id="1210884"/>
    <lineage>
        <taxon>Bacteria</taxon>
        <taxon>Pseudomonadati</taxon>
        <taxon>Planctomycetota</taxon>
        <taxon>Planctomycetia</taxon>
        <taxon>Gemmatales</taxon>
        <taxon>Gemmataceae</taxon>
        <taxon>Gemmata</taxon>
    </lineage>
</organism>
<keyword evidence="2" id="KW-1185">Reference proteome</keyword>
<dbReference type="KEGG" id="gms:SOIL9_81770"/>
<dbReference type="EMBL" id="LR593886">
    <property type="protein sequence ID" value="VTS00459.1"/>
    <property type="molecule type" value="Genomic_DNA"/>
</dbReference>
<dbReference type="RefSeq" id="WP_162672177.1">
    <property type="nucleotide sequence ID" value="NZ_LR593886.1"/>
</dbReference>
<gene>
    <name evidence="1" type="ORF">SOIL9_81770</name>
</gene>
<name>A0A6P2DFG4_9BACT</name>
<reference evidence="1 2" key="1">
    <citation type="submission" date="2019-05" db="EMBL/GenBank/DDBJ databases">
        <authorList>
            <consortium name="Science for Life Laboratories"/>
        </authorList>
    </citation>
    <scope>NUCLEOTIDE SEQUENCE [LARGE SCALE GENOMIC DNA]</scope>
    <source>
        <strain evidence="1">Soil9</strain>
    </source>
</reference>
<evidence type="ECO:0000313" key="1">
    <source>
        <dbReference type="EMBL" id="VTS00459.1"/>
    </source>
</evidence>
<evidence type="ECO:0000313" key="2">
    <source>
        <dbReference type="Proteomes" id="UP000464178"/>
    </source>
</evidence>
<protein>
    <submittedName>
        <fullName evidence="1">Uncharacterized protein</fullName>
    </submittedName>
</protein>
<dbReference type="Proteomes" id="UP000464178">
    <property type="component" value="Chromosome"/>
</dbReference>
<accession>A0A6P2DFG4</accession>
<proteinExistence type="predicted"/>
<dbReference type="AlphaFoldDB" id="A0A6P2DFG4"/>